<dbReference type="Proteomes" id="UP000053263">
    <property type="component" value="Unassembled WGS sequence"/>
</dbReference>
<gene>
    <name evidence="1" type="ORF">PLICRDRAFT_373405</name>
</gene>
<keyword evidence="2" id="KW-1185">Reference proteome</keyword>
<reference evidence="1 2" key="1">
    <citation type="submission" date="2014-06" db="EMBL/GenBank/DDBJ databases">
        <title>Evolutionary Origins and Diversification of the Mycorrhizal Mutualists.</title>
        <authorList>
            <consortium name="DOE Joint Genome Institute"/>
            <consortium name="Mycorrhizal Genomics Consortium"/>
            <person name="Kohler A."/>
            <person name="Kuo A."/>
            <person name="Nagy L.G."/>
            <person name="Floudas D."/>
            <person name="Copeland A."/>
            <person name="Barry K.W."/>
            <person name="Cichocki N."/>
            <person name="Veneault-Fourrey C."/>
            <person name="LaButti K."/>
            <person name="Lindquist E.A."/>
            <person name="Lipzen A."/>
            <person name="Lundell T."/>
            <person name="Morin E."/>
            <person name="Murat C."/>
            <person name="Riley R."/>
            <person name="Ohm R."/>
            <person name="Sun H."/>
            <person name="Tunlid A."/>
            <person name="Henrissat B."/>
            <person name="Grigoriev I.V."/>
            <person name="Hibbett D.S."/>
            <person name="Martin F."/>
        </authorList>
    </citation>
    <scope>NUCLEOTIDE SEQUENCE [LARGE SCALE GENOMIC DNA]</scope>
    <source>
        <strain evidence="1 2">FD-325 SS-3</strain>
    </source>
</reference>
<name>A0A0C9SKR2_PLICR</name>
<dbReference type="EMBL" id="KN832572">
    <property type="protein sequence ID" value="KII84181.1"/>
    <property type="molecule type" value="Genomic_DNA"/>
</dbReference>
<dbReference type="HOGENOM" id="CLU_2723256_0_0_1"/>
<dbReference type="AlphaFoldDB" id="A0A0C9SKR2"/>
<evidence type="ECO:0000313" key="1">
    <source>
        <dbReference type="EMBL" id="KII84181.1"/>
    </source>
</evidence>
<protein>
    <submittedName>
        <fullName evidence="1">Uncharacterized protein</fullName>
    </submittedName>
</protein>
<proteinExistence type="predicted"/>
<evidence type="ECO:0000313" key="2">
    <source>
        <dbReference type="Proteomes" id="UP000053263"/>
    </source>
</evidence>
<accession>A0A0C9SKR2</accession>
<sequence length="72" mass="8379">MTHPQRAHTRLYHIRTHDIFIEDPKFHTRKPRSTRLLLYAICIVCIQAKFPGPALDYAVRCCQESDLGLTLT</sequence>
<organism evidence="1 2">
    <name type="scientific">Plicaturopsis crispa FD-325 SS-3</name>
    <dbReference type="NCBI Taxonomy" id="944288"/>
    <lineage>
        <taxon>Eukaryota</taxon>
        <taxon>Fungi</taxon>
        <taxon>Dikarya</taxon>
        <taxon>Basidiomycota</taxon>
        <taxon>Agaricomycotina</taxon>
        <taxon>Agaricomycetes</taxon>
        <taxon>Agaricomycetidae</taxon>
        <taxon>Amylocorticiales</taxon>
        <taxon>Amylocorticiaceae</taxon>
        <taxon>Plicatura</taxon>
        <taxon>Plicaturopsis crispa</taxon>
    </lineage>
</organism>